<sequence length="82" mass="8980">MRVRLCRSGFSRLPRANAAAIRTGLRRGEDSESIEQRIRCAEAAGLPLTSGSGRHRPKPFTWSARTWPQQAESGVIGGPSYV</sequence>
<proteinExistence type="predicted"/>
<evidence type="ECO:0000313" key="1">
    <source>
        <dbReference type="EMBL" id="PQP25111.1"/>
    </source>
</evidence>
<name>A0A2S8JDN2_RHOOP</name>
<accession>A0A2S8JDN2</accession>
<dbReference type="EMBL" id="PUIO01000009">
    <property type="protein sequence ID" value="PQP25111.1"/>
    <property type="molecule type" value="Genomic_DNA"/>
</dbReference>
<dbReference type="AlphaFoldDB" id="A0A2S8JDN2"/>
<organism evidence="1 2">
    <name type="scientific">Rhodococcus opacus</name>
    <name type="common">Nocardia opaca</name>
    <dbReference type="NCBI Taxonomy" id="37919"/>
    <lineage>
        <taxon>Bacteria</taxon>
        <taxon>Bacillati</taxon>
        <taxon>Actinomycetota</taxon>
        <taxon>Actinomycetes</taxon>
        <taxon>Mycobacteriales</taxon>
        <taxon>Nocardiaceae</taxon>
        <taxon>Rhodococcus</taxon>
    </lineage>
</organism>
<comment type="caution">
    <text evidence="1">The sequence shown here is derived from an EMBL/GenBank/DDBJ whole genome shotgun (WGS) entry which is preliminary data.</text>
</comment>
<reference evidence="2" key="1">
    <citation type="submission" date="2018-02" db="EMBL/GenBank/DDBJ databases">
        <title>Draft genome sequencing of Rhodococcus opacus KU647198.</title>
        <authorList>
            <person name="Zheng B.-X."/>
        </authorList>
    </citation>
    <scope>NUCLEOTIDE SEQUENCE [LARGE SCALE GENOMIC DNA]</scope>
    <source>
        <strain evidence="2">04-OD7</strain>
    </source>
</reference>
<dbReference type="Proteomes" id="UP000239290">
    <property type="component" value="Unassembled WGS sequence"/>
</dbReference>
<gene>
    <name evidence="1" type="ORF">C5613_09665</name>
</gene>
<evidence type="ECO:0000313" key="2">
    <source>
        <dbReference type="Proteomes" id="UP000239290"/>
    </source>
</evidence>
<protein>
    <submittedName>
        <fullName evidence="1">Uncharacterized protein</fullName>
    </submittedName>
</protein>